<evidence type="ECO:0000256" key="11">
    <source>
        <dbReference type="ARBA" id="ARBA00022759"/>
    </source>
</evidence>
<comment type="catalytic activity">
    <reaction evidence="1 14 15 16">
        <text>Endonucleolytic cleavage to 5'-phosphomonoester.</text>
        <dbReference type="EC" id="3.1.26.4"/>
    </reaction>
</comment>
<evidence type="ECO:0000256" key="2">
    <source>
        <dbReference type="ARBA" id="ARBA00001946"/>
    </source>
</evidence>
<keyword evidence="20" id="KW-1185">Reference proteome</keyword>
<dbReference type="Proteomes" id="UP000424462">
    <property type="component" value="Chromosome"/>
</dbReference>
<feature type="binding site" evidence="14 15">
    <location>
        <position position="33"/>
    </location>
    <ligand>
        <name>a divalent metal cation</name>
        <dbReference type="ChEBI" id="CHEBI:60240"/>
    </ligand>
</feature>
<dbReference type="GO" id="GO:0003723">
    <property type="term" value="F:RNA binding"/>
    <property type="evidence" value="ECO:0007669"/>
    <property type="project" value="UniProtKB-UniRule"/>
</dbReference>
<dbReference type="PANTHER" id="PTHR10954:SF18">
    <property type="entry name" value="RIBONUCLEASE HII"/>
    <property type="match status" value="1"/>
</dbReference>
<dbReference type="KEGG" id="cok:COCCU_08915"/>
<dbReference type="InterPro" id="IPR001352">
    <property type="entry name" value="RNase_HII/HIII"/>
</dbReference>
<evidence type="ECO:0000256" key="3">
    <source>
        <dbReference type="ARBA" id="ARBA00004065"/>
    </source>
</evidence>
<evidence type="ECO:0000313" key="20">
    <source>
        <dbReference type="Proteomes" id="UP000424462"/>
    </source>
</evidence>
<organism evidence="19 20">
    <name type="scientific">Corynebacterium occultum</name>
    <dbReference type="NCBI Taxonomy" id="2675219"/>
    <lineage>
        <taxon>Bacteria</taxon>
        <taxon>Bacillati</taxon>
        <taxon>Actinomycetota</taxon>
        <taxon>Actinomycetes</taxon>
        <taxon>Mycobacteriales</taxon>
        <taxon>Corynebacteriaceae</taxon>
        <taxon>Corynebacterium</taxon>
    </lineage>
</organism>
<dbReference type="GO" id="GO:0032299">
    <property type="term" value="C:ribonuclease H2 complex"/>
    <property type="evidence" value="ECO:0007669"/>
    <property type="project" value="TreeGrafter"/>
</dbReference>
<keyword evidence="9 14" id="KW-0540">Nuclease</keyword>
<reference evidence="19 20" key="1">
    <citation type="submission" date="2019-11" db="EMBL/GenBank/DDBJ databases">
        <title>Complete genome sequence of Corynebacterium kalinowskii 1959, a novel Corynebacterium species isolated from soil of a small paddock in Vilsendorf, Germany.</title>
        <authorList>
            <person name="Schaffert L."/>
            <person name="Ruwe M."/>
            <person name="Milse J."/>
            <person name="Hanuschka K."/>
            <person name="Ortseifen V."/>
            <person name="Droste J."/>
            <person name="Brandt D."/>
            <person name="Schlueter L."/>
            <person name="Kutter Y."/>
            <person name="Vinke S."/>
            <person name="Viehoefer P."/>
            <person name="Jacob L."/>
            <person name="Luebke N.-C."/>
            <person name="Schulte-Berndt E."/>
            <person name="Hain C."/>
            <person name="Linder M."/>
            <person name="Schmidt P."/>
            <person name="Wollenschlaeger L."/>
            <person name="Luttermann T."/>
            <person name="Thieme E."/>
            <person name="Hassa J."/>
            <person name="Haak M."/>
            <person name="Wittchen M."/>
            <person name="Mentz A."/>
            <person name="Persicke M."/>
            <person name="Busche T."/>
            <person name="Ruckert C."/>
        </authorList>
    </citation>
    <scope>NUCLEOTIDE SEQUENCE [LARGE SCALE GENOMIC DNA]</scope>
    <source>
        <strain evidence="19 20">2039</strain>
    </source>
</reference>
<evidence type="ECO:0000256" key="14">
    <source>
        <dbReference type="HAMAP-Rule" id="MF_00052"/>
    </source>
</evidence>
<dbReference type="NCBIfam" id="NF000598">
    <property type="entry name" value="PRK00015.2-2"/>
    <property type="match status" value="1"/>
</dbReference>
<evidence type="ECO:0000256" key="13">
    <source>
        <dbReference type="ARBA" id="ARBA00023211"/>
    </source>
</evidence>
<comment type="subcellular location">
    <subcellularLocation>
        <location evidence="4 14">Cytoplasm</location>
    </subcellularLocation>
</comment>
<dbReference type="GO" id="GO:0004523">
    <property type="term" value="F:RNA-DNA hybrid ribonuclease activity"/>
    <property type="evidence" value="ECO:0007669"/>
    <property type="project" value="UniProtKB-UniRule"/>
</dbReference>
<dbReference type="EMBL" id="CP046455">
    <property type="protein sequence ID" value="QGU07707.1"/>
    <property type="molecule type" value="Genomic_DNA"/>
</dbReference>
<comment type="function">
    <text evidence="3 14 16">Endonuclease that specifically degrades the RNA of RNA-DNA hybrids.</text>
</comment>
<name>A0A6B8W707_9CORY</name>
<evidence type="ECO:0000256" key="7">
    <source>
        <dbReference type="ARBA" id="ARBA00019179"/>
    </source>
</evidence>
<sequence>MIPMVRVRRLKQLRTYEVALSRQGLGPVAGVDEAGRGACCGPITIAACILPDRPIPELDRLTDSKQLSAKLRQELMPIIKNKALAWSVISISAWEVDSRGIQHANISGMRRAVAALELRPGYVLTDAMRVPGLGIPSLPVIGGDAAARCIAAASVLAKQTRDDYMVELDGRYPAYGLASHKGYGSSSHMAAVRRHGGSPEHRYSYANVAQSHQEWLREQDGATREQDGQRREGRS</sequence>
<feature type="binding site" evidence="14 15">
    <location>
        <position position="32"/>
    </location>
    <ligand>
        <name>a divalent metal cation</name>
        <dbReference type="ChEBI" id="CHEBI:60240"/>
    </ligand>
</feature>
<dbReference type="PROSITE" id="PS51975">
    <property type="entry name" value="RNASE_H_2"/>
    <property type="match status" value="1"/>
</dbReference>
<evidence type="ECO:0000256" key="16">
    <source>
        <dbReference type="RuleBase" id="RU003515"/>
    </source>
</evidence>
<dbReference type="HAMAP" id="MF_00052_B">
    <property type="entry name" value="RNase_HII_B"/>
    <property type="match status" value="1"/>
</dbReference>
<keyword evidence="10 14" id="KW-0479">Metal-binding</keyword>
<evidence type="ECO:0000256" key="15">
    <source>
        <dbReference type="PROSITE-ProRule" id="PRU01319"/>
    </source>
</evidence>
<dbReference type="GO" id="GO:0005737">
    <property type="term" value="C:cytoplasm"/>
    <property type="evidence" value="ECO:0007669"/>
    <property type="project" value="UniProtKB-SubCell"/>
</dbReference>
<evidence type="ECO:0000256" key="6">
    <source>
        <dbReference type="ARBA" id="ARBA00012180"/>
    </source>
</evidence>
<evidence type="ECO:0000256" key="8">
    <source>
        <dbReference type="ARBA" id="ARBA00022490"/>
    </source>
</evidence>
<evidence type="ECO:0000256" key="10">
    <source>
        <dbReference type="ARBA" id="ARBA00022723"/>
    </source>
</evidence>
<dbReference type="EC" id="3.1.26.4" evidence="6 14"/>
<protein>
    <recommendedName>
        <fullName evidence="7 14">Ribonuclease HII</fullName>
        <shortName evidence="14">RNase HII</shortName>
        <ecNumber evidence="6 14">3.1.26.4</ecNumber>
    </recommendedName>
</protein>
<dbReference type="InterPro" id="IPR036397">
    <property type="entry name" value="RNaseH_sf"/>
</dbReference>
<evidence type="ECO:0000256" key="12">
    <source>
        <dbReference type="ARBA" id="ARBA00022801"/>
    </source>
</evidence>
<evidence type="ECO:0000256" key="17">
    <source>
        <dbReference type="SAM" id="MobiDB-lite"/>
    </source>
</evidence>
<keyword evidence="8 14" id="KW-0963">Cytoplasm</keyword>
<feature type="region of interest" description="Disordered" evidence="17">
    <location>
        <begin position="214"/>
        <end position="235"/>
    </location>
</feature>
<dbReference type="GO" id="GO:0043137">
    <property type="term" value="P:DNA replication, removal of RNA primer"/>
    <property type="evidence" value="ECO:0007669"/>
    <property type="project" value="TreeGrafter"/>
</dbReference>
<comment type="similarity">
    <text evidence="5 14 16">Belongs to the RNase HII family.</text>
</comment>
<accession>A0A6B8W707</accession>
<dbReference type="GO" id="GO:0006298">
    <property type="term" value="P:mismatch repair"/>
    <property type="evidence" value="ECO:0007669"/>
    <property type="project" value="TreeGrafter"/>
</dbReference>
<dbReference type="InterPro" id="IPR024567">
    <property type="entry name" value="RNase_HII/HIII_dom"/>
</dbReference>
<dbReference type="CDD" id="cd07182">
    <property type="entry name" value="RNase_HII_bacteria_HII_like"/>
    <property type="match status" value="1"/>
</dbReference>
<proteinExistence type="inferred from homology"/>
<dbReference type="Pfam" id="PF01351">
    <property type="entry name" value="RNase_HII"/>
    <property type="match status" value="1"/>
</dbReference>
<evidence type="ECO:0000313" key="19">
    <source>
        <dbReference type="EMBL" id="QGU07707.1"/>
    </source>
</evidence>
<feature type="domain" description="RNase H type-2" evidence="18">
    <location>
        <begin position="26"/>
        <end position="217"/>
    </location>
</feature>
<dbReference type="InterPro" id="IPR022898">
    <property type="entry name" value="RNase_HII"/>
</dbReference>
<feature type="binding site" evidence="14 15">
    <location>
        <position position="126"/>
    </location>
    <ligand>
        <name>a divalent metal cation</name>
        <dbReference type="ChEBI" id="CHEBI:60240"/>
    </ligand>
</feature>
<evidence type="ECO:0000256" key="5">
    <source>
        <dbReference type="ARBA" id="ARBA00007383"/>
    </source>
</evidence>
<evidence type="ECO:0000259" key="18">
    <source>
        <dbReference type="PROSITE" id="PS51975"/>
    </source>
</evidence>
<gene>
    <name evidence="14 19" type="primary">rnhB</name>
    <name evidence="19" type="ORF">COCCU_08915</name>
</gene>
<dbReference type="PANTHER" id="PTHR10954">
    <property type="entry name" value="RIBONUCLEASE H2 SUBUNIT A"/>
    <property type="match status" value="1"/>
</dbReference>
<evidence type="ECO:0000256" key="9">
    <source>
        <dbReference type="ARBA" id="ARBA00022722"/>
    </source>
</evidence>
<keyword evidence="12 14" id="KW-0378">Hydrolase</keyword>
<keyword evidence="13 14" id="KW-0464">Manganese</keyword>
<comment type="cofactor">
    <cofactor evidence="2">
        <name>Mg(2+)</name>
        <dbReference type="ChEBI" id="CHEBI:18420"/>
    </cofactor>
</comment>
<dbReference type="NCBIfam" id="NF000595">
    <property type="entry name" value="PRK00015.1-3"/>
    <property type="match status" value="1"/>
</dbReference>
<keyword evidence="11 14" id="KW-0255">Endonuclease</keyword>
<dbReference type="InterPro" id="IPR012337">
    <property type="entry name" value="RNaseH-like_sf"/>
</dbReference>
<comment type="cofactor">
    <cofactor evidence="14 15">
        <name>Mn(2+)</name>
        <dbReference type="ChEBI" id="CHEBI:29035"/>
    </cofactor>
    <cofactor evidence="14 15">
        <name>Mg(2+)</name>
        <dbReference type="ChEBI" id="CHEBI:18420"/>
    </cofactor>
    <text evidence="14 15">Manganese or magnesium. Binds 1 divalent metal ion per monomer in the absence of substrate. May bind a second metal ion after substrate binding.</text>
</comment>
<dbReference type="Gene3D" id="3.30.420.10">
    <property type="entry name" value="Ribonuclease H-like superfamily/Ribonuclease H"/>
    <property type="match status" value="1"/>
</dbReference>
<dbReference type="AlphaFoldDB" id="A0A6B8W707"/>
<dbReference type="GO" id="GO:0030145">
    <property type="term" value="F:manganese ion binding"/>
    <property type="evidence" value="ECO:0007669"/>
    <property type="project" value="UniProtKB-UniRule"/>
</dbReference>
<evidence type="ECO:0000256" key="4">
    <source>
        <dbReference type="ARBA" id="ARBA00004496"/>
    </source>
</evidence>
<evidence type="ECO:0000256" key="1">
    <source>
        <dbReference type="ARBA" id="ARBA00000077"/>
    </source>
</evidence>
<dbReference type="SUPFAM" id="SSF53098">
    <property type="entry name" value="Ribonuclease H-like"/>
    <property type="match status" value="1"/>
</dbReference>